<evidence type="ECO:0000256" key="1">
    <source>
        <dbReference type="SAM" id="Phobius"/>
    </source>
</evidence>
<reference evidence="2 3" key="1">
    <citation type="submission" date="2021-06" db="EMBL/GenBank/DDBJ databases">
        <title>Actinoplanes lichenicola sp. nov., and Actinoplanes ovalisporus sp. nov., isolated from lichen in Thailand.</title>
        <authorList>
            <person name="Saeng-In P."/>
            <person name="Kanchanasin P."/>
            <person name="Yuki M."/>
            <person name="Kudo T."/>
            <person name="Ohkuma M."/>
            <person name="Phongsopitanun W."/>
            <person name="Tanasupawat S."/>
        </authorList>
    </citation>
    <scope>NUCLEOTIDE SEQUENCE [LARGE SCALE GENOMIC DNA]</scope>
    <source>
        <strain evidence="2 3">NBRC 110975</strain>
    </source>
</reference>
<evidence type="ECO:0000313" key="3">
    <source>
        <dbReference type="Proteomes" id="UP001519654"/>
    </source>
</evidence>
<keyword evidence="1" id="KW-1133">Transmembrane helix</keyword>
<dbReference type="RefSeq" id="WP_215794481.1">
    <property type="nucleotide sequence ID" value="NZ_JAHKKG010000015.1"/>
</dbReference>
<protein>
    <submittedName>
        <fullName evidence="2">Uncharacterized protein</fullName>
    </submittedName>
</protein>
<dbReference type="Proteomes" id="UP001519654">
    <property type="component" value="Unassembled WGS sequence"/>
</dbReference>
<name>A0ABS5Z1U9_9ACTN</name>
<proteinExistence type="predicted"/>
<gene>
    <name evidence="2" type="ORF">KOI35_39590</name>
</gene>
<keyword evidence="1" id="KW-0812">Transmembrane</keyword>
<comment type="caution">
    <text evidence="2">The sequence shown here is derived from an EMBL/GenBank/DDBJ whole genome shotgun (WGS) entry which is preliminary data.</text>
</comment>
<accession>A0ABS5Z1U9</accession>
<keyword evidence="1" id="KW-0472">Membrane</keyword>
<sequence length="66" mass="6635">MSQVFVDATGRRKRIVGVTGFLVALFATLYLAVIGVSVARASGAELTTKATVTTTATPSASASASS</sequence>
<organism evidence="2 3">
    <name type="scientific">Paractinoplanes bogorensis</name>
    <dbReference type="NCBI Taxonomy" id="1610840"/>
    <lineage>
        <taxon>Bacteria</taxon>
        <taxon>Bacillati</taxon>
        <taxon>Actinomycetota</taxon>
        <taxon>Actinomycetes</taxon>
        <taxon>Micromonosporales</taxon>
        <taxon>Micromonosporaceae</taxon>
        <taxon>Paractinoplanes</taxon>
    </lineage>
</organism>
<feature type="transmembrane region" description="Helical" evidence="1">
    <location>
        <begin position="15"/>
        <end position="39"/>
    </location>
</feature>
<keyword evidence="3" id="KW-1185">Reference proteome</keyword>
<dbReference type="EMBL" id="JAHKKG010000015">
    <property type="protein sequence ID" value="MBU2669632.1"/>
    <property type="molecule type" value="Genomic_DNA"/>
</dbReference>
<evidence type="ECO:0000313" key="2">
    <source>
        <dbReference type="EMBL" id="MBU2669632.1"/>
    </source>
</evidence>